<dbReference type="InterPro" id="IPR002525">
    <property type="entry name" value="Transp_IS110-like_N"/>
</dbReference>
<feature type="domain" description="Transposase IS110-like N-terminal" evidence="2">
    <location>
        <begin position="11"/>
        <end position="157"/>
    </location>
</feature>
<gene>
    <name evidence="3" type="ORF">HRJ53_14985</name>
</gene>
<dbReference type="EMBL" id="JACDQQ010001438">
    <property type="protein sequence ID" value="MBA0086286.1"/>
    <property type="molecule type" value="Genomic_DNA"/>
</dbReference>
<dbReference type="NCBIfam" id="NF033542">
    <property type="entry name" value="transpos_IS110"/>
    <property type="match status" value="1"/>
</dbReference>
<dbReference type="InterPro" id="IPR047650">
    <property type="entry name" value="Transpos_IS110"/>
</dbReference>
<keyword evidence="4" id="KW-1185">Reference proteome</keyword>
<reference evidence="3" key="1">
    <citation type="submission" date="2020-06" db="EMBL/GenBank/DDBJ databases">
        <title>Legume-microbial interactions unlock mineral nutrients during tropical forest succession.</title>
        <authorList>
            <person name="Epihov D.Z."/>
        </authorList>
    </citation>
    <scope>NUCLEOTIDE SEQUENCE [LARGE SCALE GENOMIC DNA]</scope>
    <source>
        <strain evidence="3">Pan2503</strain>
    </source>
</reference>
<feature type="coiled-coil region" evidence="1">
    <location>
        <begin position="129"/>
        <end position="156"/>
    </location>
</feature>
<comment type="caution">
    <text evidence="3">The sequence shown here is derived from an EMBL/GenBank/DDBJ whole genome shotgun (WGS) entry which is preliminary data.</text>
</comment>
<evidence type="ECO:0000313" key="3">
    <source>
        <dbReference type="EMBL" id="MBA0086286.1"/>
    </source>
</evidence>
<dbReference type="PANTHER" id="PTHR33055">
    <property type="entry name" value="TRANSPOSASE FOR INSERTION SEQUENCE ELEMENT IS1111A"/>
    <property type="match status" value="1"/>
</dbReference>
<dbReference type="PANTHER" id="PTHR33055:SF15">
    <property type="entry name" value="TRANSPOSASE-RELATED"/>
    <property type="match status" value="1"/>
</dbReference>
<dbReference type="Pfam" id="PF01548">
    <property type="entry name" value="DEDD_Tnp_IS110"/>
    <property type="match status" value="1"/>
</dbReference>
<evidence type="ECO:0000256" key="1">
    <source>
        <dbReference type="SAM" id="Coils"/>
    </source>
</evidence>
<dbReference type="Proteomes" id="UP000567293">
    <property type="component" value="Unassembled WGS sequence"/>
</dbReference>
<evidence type="ECO:0000259" key="2">
    <source>
        <dbReference type="Pfam" id="PF01548"/>
    </source>
</evidence>
<keyword evidence="1" id="KW-0175">Coiled coil</keyword>
<dbReference type="GO" id="GO:0006313">
    <property type="term" value="P:DNA transposition"/>
    <property type="evidence" value="ECO:0007669"/>
    <property type="project" value="InterPro"/>
</dbReference>
<sequence>MAMKTLHKRCAGLDVHKAEVVACLRLISERKVEREVRRFPTTTQGLLALAEWLESARCTHVAMEATGVYWKPVWHILEGHFVLILANAAHVKNVPGRKSDVNDATWLADLLAHGLIRSSFVPPPAIQELRDLTRTRRQLTREIVQHVQRIQAVLEEANIKLCSVITDIMGASGRRMLKAMIAGETDAEKLAALGHERLGCTRAELVEVLTGCVREHHRFLLGQHLRTIEQLEDSVAAFDARIEGALSPFHDIVERLKEVPGLGATATETVIAEIGTDMSPFPTVGH</sequence>
<proteinExistence type="predicted"/>
<evidence type="ECO:0000313" key="4">
    <source>
        <dbReference type="Proteomes" id="UP000567293"/>
    </source>
</evidence>
<name>A0A7V8NRX1_9BACT</name>
<protein>
    <submittedName>
        <fullName evidence="3">IS110 family transposase</fullName>
    </submittedName>
</protein>
<dbReference type="GO" id="GO:0003677">
    <property type="term" value="F:DNA binding"/>
    <property type="evidence" value="ECO:0007669"/>
    <property type="project" value="InterPro"/>
</dbReference>
<feature type="non-terminal residue" evidence="3">
    <location>
        <position position="286"/>
    </location>
</feature>
<accession>A0A7V8NRX1</accession>
<dbReference type="GO" id="GO:0004803">
    <property type="term" value="F:transposase activity"/>
    <property type="evidence" value="ECO:0007669"/>
    <property type="project" value="InterPro"/>
</dbReference>
<dbReference type="AlphaFoldDB" id="A0A7V8NRX1"/>
<organism evidence="3 4">
    <name type="scientific">Candidatus Acidiferrum panamense</name>
    <dbReference type="NCBI Taxonomy" id="2741543"/>
    <lineage>
        <taxon>Bacteria</taxon>
        <taxon>Pseudomonadati</taxon>
        <taxon>Acidobacteriota</taxon>
        <taxon>Terriglobia</taxon>
        <taxon>Candidatus Acidiferrales</taxon>
        <taxon>Candidatus Acidiferrum</taxon>
    </lineage>
</organism>